<comment type="caution">
    <text evidence="1">The sequence shown here is derived from an EMBL/GenBank/DDBJ whole genome shotgun (WGS) entry which is preliminary data.</text>
</comment>
<proteinExistence type="predicted"/>
<evidence type="ECO:0000313" key="2">
    <source>
        <dbReference type="Proteomes" id="UP000696280"/>
    </source>
</evidence>
<organism evidence="1 2">
    <name type="scientific">Hymenoscyphus fraxineus</name>
    <dbReference type="NCBI Taxonomy" id="746836"/>
    <lineage>
        <taxon>Eukaryota</taxon>
        <taxon>Fungi</taxon>
        <taxon>Dikarya</taxon>
        <taxon>Ascomycota</taxon>
        <taxon>Pezizomycotina</taxon>
        <taxon>Leotiomycetes</taxon>
        <taxon>Helotiales</taxon>
        <taxon>Helotiaceae</taxon>
        <taxon>Hymenoscyphus</taxon>
    </lineage>
</organism>
<dbReference type="AlphaFoldDB" id="A0A9N9PNA0"/>
<accession>A0A9N9PNA0</accession>
<reference evidence="1" key="1">
    <citation type="submission" date="2021-07" db="EMBL/GenBank/DDBJ databases">
        <authorList>
            <person name="Durling M."/>
        </authorList>
    </citation>
    <scope>NUCLEOTIDE SEQUENCE</scope>
</reference>
<dbReference type="EMBL" id="CAJVRL010000014">
    <property type="protein sequence ID" value="CAG8949523.1"/>
    <property type="molecule type" value="Genomic_DNA"/>
</dbReference>
<name>A0A9N9PNA0_9HELO</name>
<keyword evidence="2" id="KW-1185">Reference proteome</keyword>
<evidence type="ECO:0000313" key="1">
    <source>
        <dbReference type="EMBL" id="CAG8949523.1"/>
    </source>
</evidence>
<gene>
    <name evidence="1" type="ORF">HYFRA_00007755</name>
</gene>
<protein>
    <submittedName>
        <fullName evidence="1">Uncharacterized protein</fullName>
    </submittedName>
</protein>
<sequence length="260" mass="28447">MSRYLLHSPTSTPIGSKHLQSTACLGANLTLGASQQMEPTHLKQICGPPHMDLYCTEYQYQPPDRPTNLSTCTPNQCQPPTANQPAPSHSTINCCAGLSLIKGRRRLIVVTHKETRNLSSLQHPIASSLSDRVFDDPDDGNSTFITSSERVESPSFSRKGGRSLEPFARDLRVAEAMEVRDPFFLSLVVVVAARGEGHHIRGIPVNRNFVSALPHPLPFLGSEEGSRDERDAATTAEAFNCSPGCQALGFMDQHTSYHLI</sequence>
<dbReference type="Proteomes" id="UP000696280">
    <property type="component" value="Unassembled WGS sequence"/>
</dbReference>